<proteinExistence type="predicted"/>
<evidence type="ECO:0000256" key="2">
    <source>
        <dbReference type="ARBA" id="ARBA00022679"/>
    </source>
</evidence>
<evidence type="ECO:0000256" key="1">
    <source>
        <dbReference type="ARBA" id="ARBA00022603"/>
    </source>
</evidence>
<dbReference type="GeneID" id="96748176"/>
<dbReference type="STRING" id="67365.GCA_001704635_03792"/>
<accession>A0A1R1SER7</accession>
<evidence type="ECO:0000313" key="5">
    <source>
        <dbReference type="Proteomes" id="UP000186168"/>
    </source>
</evidence>
<dbReference type="EMBL" id="ASQP01000322">
    <property type="protein sequence ID" value="OMI36743.1"/>
    <property type="molecule type" value="Genomic_DNA"/>
</dbReference>
<dbReference type="GO" id="GO:0008171">
    <property type="term" value="F:O-methyltransferase activity"/>
    <property type="evidence" value="ECO:0007669"/>
    <property type="project" value="InterPro"/>
</dbReference>
<sequence>MAGQLQLTDELQDYVRHMSLRDDDILRDLREETAGMPMLQAMLVLPEEAQLLALLVRLTGAYRVLEVGTFTGYSSLCMARALPPGGTVVTCDISERWTAVAARYWERAGVADRIDQRLGDAADTLDQLKSQSGGDSFDLAFIDADKTNYLRYYEQSLELVRPGGLLVLDNTLFFGRVVDPDAQDPDTVAIRELNTRLRDDERVEISMLPVADGLTLVHKKPGRKQR</sequence>
<keyword evidence="2 4" id="KW-0808">Transferase</keyword>
<dbReference type="PANTHER" id="PTHR10509:SF14">
    <property type="entry name" value="CAFFEOYL-COA O-METHYLTRANSFERASE 3-RELATED"/>
    <property type="match status" value="1"/>
</dbReference>
<keyword evidence="1 4" id="KW-0489">Methyltransferase</keyword>
<dbReference type="AlphaFoldDB" id="A0A1R1SER7"/>
<reference evidence="4 5" key="1">
    <citation type="submission" date="2013-05" db="EMBL/GenBank/DDBJ databases">
        <title>Genome sequence of Streptomyces sparsogenes DSM 40356.</title>
        <authorList>
            <person name="Coyne S."/>
            <person name="Seebeck F.P."/>
        </authorList>
    </citation>
    <scope>NUCLEOTIDE SEQUENCE [LARGE SCALE GENOMIC DNA]</scope>
    <source>
        <strain evidence="4 5">DSM 40356</strain>
    </source>
</reference>
<dbReference type="Proteomes" id="UP000186168">
    <property type="component" value="Unassembled WGS sequence"/>
</dbReference>
<organism evidence="4 5">
    <name type="scientific">Streptomyces sparsogenes DSM 40356</name>
    <dbReference type="NCBI Taxonomy" id="1331668"/>
    <lineage>
        <taxon>Bacteria</taxon>
        <taxon>Bacillati</taxon>
        <taxon>Actinomycetota</taxon>
        <taxon>Actinomycetes</taxon>
        <taxon>Kitasatosporales</taxon>
        <taxon>Streptomycetaceae</taxon>
        <taxon>Streptomyces</taxon>
    </lineage>
</organism>
<evidence type="ECO:0000256" key="3">
    <source>
        <dbReference type="ARBA" id="ARBA00022691"/>
    </source>
</evidence>
<evidence type="ECO:0000313" key="4">
    <source>
        <dbReference type="EMBL" id="OMI36743.1"/>
    </source>
</evidence>
<dbReference type="CDD" id="cd02440">
    <property type="entry name" value="AdoMet_MTases"/>
    <property type="match status" value="1"/>
</dbReference>
<dbReference type="InterPro" id="IPR029063">
    <property type="entry name" value="SAM-dependent_MTases_sf"/>
</dbReference>
<comment type="caution">
    <text evidence="4">The sequence shown here is derived from an EMBL/GenBank/DDBJ whole genome shotgun (WGS) entry which is preliminary data.</text>
</comment>
<dbReference type="SUPFAM" id="SSF53335">
    <property type="entry name" value="S-adenosyl-L-methionine-dependent methyltransferases"/>
    <property type="match status" value="1"/>
</dbReference>
<gene>
    <name evidence="4" type="ORF">SPAR_24666</name>
</gene>
<dbReference type="InterPro" id="IPR002935">
    <property type="entry name" value="SAM_O-MeTrfase"/>
</dbReference>
<dbReference type="RefSeq" id="WP_065968176.1">
    <property type="nucleotide sequence ID" value="NZ_ASQP01000322.1"/>
</dbReference>
<dbReference type="GO" id="GO:0008757">
    <property type="term" value="F:S-adenosylmethionine-dependent methyltransferase activity"/>
    <property type="evidence" value="ECO:0007669"/>
    <property type="project" value="TreeGrafter"/>
</dbReference>
<name>A0A1R1SER7_9ACTN</name>
<keyword evidence="5" id="KW-1185">Reference proteome</keyword>
<dbReference type="PANTHER" id="PTHR10509">
    <property type="entry name" value="O-METHYLTRANSFERASE-RELATED"/>
    <property type="match status" value="1"/>
</dbReference>
<dbReference type="Gene3D" id="3.40.50.150">
    <property type="entry name" value="Vaccinia Virus protein VP39"/>
    <property type="match status" value="1"/>
</dbReference>
<keyword evidence="3" id="KW-0949">S-adenosyl-L-methionine</keyword>
<dbReference type="InterPro" id="IPR050362">
    <property type="entry name" value="Cation-dep_OMT"/>
</dbReference>
<dbReference type="Pfam" id="PF01596">
    <property type="entry name" value="Methyltransf_3"/>
    <property type="match status" value="1"/>
</dbReference>
<dbReference type="GO" id="GO:0032259">
    <property type="term" value="P:methylation"/>
    <property type="evidence" value="ECO:0007669"/>
    <property type="project" value="UniProtKB-KW"/>
</dbReference>
<dbReference type="PROSITE" id="PS51682">
    <property type="entry name" value="SAM_OMT_I"/>
    <property type="match status" value="1"/>
</dbReference>
<protein>
    <submittedName>
        <fullName evidence="4">Putative O-methyltransferase (OzmF)</fullName>
    </submittedName>
</protein>